<reference evidence="8 9" key="1">
    <citation type="submission" date="2016-10" db="EMBL/GenBank/DDBJ databases">
        <authorList>
            <person name="de Groot N.N."/>
        </authorList>
    </citation>
    <scope>NUCLEOTIDE SEQUENCE [LARGE SCALE GENOMIC DNA]</scope>
    <source>
        <strain evidence="8 9">EP1-55-1</strain>
    </source>
</reference>
<dbReference type="InterPro" id="IPR005467">
    <property type="entry name" value="His_kinase_dom"/>
</dbReference>
<name>A0A1I5NGB9_9BACT</name>
<dbReference type="Proteomes" id="UP000199227">
    <property type="component" value="Unassembled WGS sequence"/>
</dbReference>
<dbReference type="EMBL" id="FOXB01000010">
    <property type="protein sequence ID" value="SFP20396.1"/>
    <property type="molecule type" value="Genomic_DNA"/>
</dbReference>
<dbReference type="SMART" id="SM00387">
    <property type="entry name" value="HATPase_c"/>
    <property type="match status" value="1"/>
</dbReference>
<organism evidence="8 9">
    <name type="scientific">Hydrogenimonas thermophila</name>
    <dbReference type="NCBI Taxonomy" id="223786"/>
    <lineage>
        <taxon>Bacteria</taxon>
        <taxon>Pseudomonadati</taxon>
        <taxon>Campylobacterota</taxon>
        <taxon>Epsilonproteobacteria</taxon>
        <taxon>Campylobacterales</taxon>
        <taxon>Hydrogenimonadaceae</taxon>
        <taxon>Hydrogenimonas</taxon>
    </lineage>
</organism>
<dbReference type="SUPFAM" id="SSF55874">
    <property type="entry name" value="ATPase domain of HSP90 chaperone/DNA topoisomerase II/histidine kinase"/>
    <property type="match status" value="1"/>
</dbReference>
<evidence type="ECO:0000259" key="6">
    <source>
        <dbReference type="PROSITE" id="PS50112"/>
    </source>
</evidence>
<protein>
    <recommendedName>
        <fullName evidence="2">histidine kinase</fullName>
        <ecNumber evidence="2">2.7.13.3</ecNumber>
    </recommendedName>
</protein>
<accession>A0A1I5NGB9</accession>
<dbReference type="PRINTS" id="PR00344">
    <property type="entry name" value="BCTRLSENSOR"/>
</dbReference>
<feature type="domain" description="PAS" evidence="6">
    <location>
        <begin position="1"/>
        <end position="54"/>
    </location>
</feature>
<dbReference type="InterPro" id="IPR036890">
    <property type="entry name" value="HATPase_C_sf"/>
</dbReference>
<dbReference type="EC" id="2.7.13.3" evidence="2"/>
<keyword evidence="3" id="KW-0597">Phosphoprotein</keyword>
<dbReference type="InterPro" id="IPR000700">
    <property type="entry name" value="PAS-assoc_C"/>
</dbReference>
<dbReference type="SMART" id="SM00086">
    <property type="entry name" value="PAC"/>
    <property type="match status" value="1"/>
</dbReference>
<evidence type="ECO:0000256" key="2">
    <source>
        <dbReference type="ARBA" id="ARBA00012438"/>
    </source>
</evidence>
<dbReference type="InterPro" id="IPR036097">
    <property type="entry name" value="HisK_dim/P_sf"/>
</dbReference>
<dbReference type="PANTHER" id="PTHR43065">
    <property type="entry name" value="SENSOR HISTIDINE KINASE"/>
    <property type="match status" value="1"/>
</dbReference>
<dbReference type="InterPro" id="IPR035965">
    <property type="entry name" value="PAS-like_dom_sf"/>
</dbReference>
<evidence type="ECO:0000313" key="8">
    <source>
        <dbReference type="EMBL" id="SFP20396.1"/>
    </source>
</evidence>
<dbReference type="InterPro" id="IPR001610">
    <property type="entry name" value="PAC"/>
</dbReference>
<dbReference type="Pfam" id="PF08447">
    <property type="entry name" value="PAS_3"/>
    <property type="match status" value="1"/>
</dbReference>
<comment type="catalytic activity">
    <reaction evidence="1">
        <text>ATP + protein L-histidine = ADP + protein N-phospho-L-histidine.</text>
        <dbReference type="EC" id="2.7.13.3"/>
    </reaction>
</comment>
<proteinExistence type="predicted"/>
<dbReference type="Gene3D" id="1.10.287.130">
    <property type="match status" value="1"/>
</dbReference>
<dbReference type="PANTHER" id="PTHR43065:SF42">
    <property type="entry name" value="TWO-COMPONENT SENSOR PPRA"/>
    <property type="match status" value="1"/>
</dbReference>
<dbReference type="RefSeq" id="WP_092911722.1">
    <property type="nucleotide sequence ID" value="NZ_CP136592.1"/>
</dbReference>
<dbReference type="PROSITE" id="PS50113">
    <property type="entry name" value="PAC"/>
    <property type="match status" value="1"/>
</dbReference>
<dbReference type="AlphaFoldDB" id="A0A1I5NGB9"/>
<feature type="coiled-coil region" evidence="4">
    <location>
        <begin position="116"/>
        <end position="172"/>
    </location>
</feature>
<keyword evidence="4" id="KW-0175">Coiled coil</keyword>
<dbReference type="CDD" id="cd00082">
    <property type="entry name" value="HisKA"/>
    <property type="match status" value="1"/>
</dbReference>
<dbReference type="CDD" id="cd00130">
    <property type="entry name" value="PAS"/>
    <property type="match status" value="1"/>
</dbReference>
<dbReference type="PROSITE" id="PS50112">
    <property type="entry name" value="PAS"/>
    <property type="match status" value="1"/>
</dbReference>
<dbReference type="Gene3D" id="3.30.450.20">
    <property type="entry name" value="PAS domain"/>
    <property type="match status" value="1"/>
</dbReference>
<dbReference type="GO" id="GO:0000155">
    <property type="term" value="F:phosphorelay sensor kinase activity"/>
    <property type="evidence" value="ECO:0007669"/>
    <property type="project" value="InterPro"/>
</dbReference>
<evidence type="ECO:0000259" key="5">
    <source>
        <dbReference type="PROSITE" id="PS50109"/>
    </source>
</evidence>
<feature type="domain" description="Histidine kinase" evidence="5">
    <location>
        <begin position="188"/>
        <end position="401"/>
    </location>
</feature>
<dbReference type="InterPro" id="IPR003661">
    <property type="entry name" value="HisK_dim/P_dom"/>
</dbReference>
<evidence type="ECO:0000256" key="3">
    <source>
        <dbReference type="ARBA" id="ARBA00022553"/>
    </source>
</evidence>
<evidence type="ECO:0000259" key="7">
    <source>
        <dbReference type="PROSITE" id="PS50113"/>
    </source>
</evidence>
<keyword evidence="9" id="KW-1185">Reference proteome</keyword>
<evidence type="ECO:0000313" key="9">
    <source>
        <dbReference type="Proteomes" id="UP000199227"/>
    </source>
</evidence>
<feature type="domain" description="PAC" evidence="7">
    <location>
        <begin position="71"/>
        <end position="125"/>
    </location>
</feature>
<dbReference type="NCBIfam" id="TIGR00229">
    <property type="entry name" value="sensory_box"/>
    <property type="match status" value="1"/>
</dbReference>
<dbReference type="Gene3D" id="3.30.565.10">
    <property type="entry name" value="Histidine kinase-like ATPase, C-terminal domain"/>
    <property type="match status" value="1"/>
</dbReference>
<dbReference type="InterPro" id="IPR013655">
    <property type="entry name" value="PAS_fold_3"/>
</dbReference>
<dbReference type="SMART" id="SM00091">
    <property type="entry name" value="PAS"/>
    <property type="match status" value="1"/>
</dbReference>
<sequence>MFKQYKEAIESSNIVSKTDINGIITFVNDEFCKISGYSREELIGQNHNIVRHPDVPKTKFKKLWDTILAKKTYKSTVKNRAKNGSTFYVNTTIVPILNKDGEIEEFIAIRYDVTHEVELKKALEKKERELEILNKTLEERVKMQTQKLYNLNKHLEERIQEEVKKNEEKQKMLFLQSRMASLGQMMANIAHQWRQPLTELALTLFTMKRAAHKSDLKEFDAIYNDAKAMIQNMSQTIENFINFFKPDKPKIPFPVIQSIDEALQILKKSFQKDYIDINKYINGNPYVLGISNELSQVIINILQNAKDAFLQHDCKEKKIKIKVEEDSNNVYIIIEDSAGGIDNSVIERIFEPYFTTKHASKGTGLGLFMSKLIIEKSFEGTIEVSNTEEGACFTIILPLYTGSTKET</sequence>
<dbReference type="SUPFAM" id="SSF55785">
    <property type="entry name" value="PYP-like sensor domain (PAS domain)"/>
    <property type="match status" value="1"/>
</dbReference>
<dbReference type="Pfam" id="PF02518">
    <property type="entry name" value="HATPase_c"/>
    <property type="match status" value="1"/>
</dbReference>
<dbReference type="SUPFAM" id="SSF47384">
    <property type="entry name" value="Homodimeric domain of signal transducing histidine kinase"/>
    <property type="match status" value="1"/>
</dbReference>
<dbReference type="OrthoDB" id="9799273at2"/>
<dbReference type="InterPro" id="IPR004358">
    <property type="entry name" value="Sig_transdc_His_kin-like_C"/>
</dbReference>
<dbReference type="InterPro" id="IPR003594">
    <property type="entry name" value="HATPase_dom"/>
</dbReference>
<evidence type="ECO:0000256" key="4">
    <source>
        <dbReference type="SAM" id="Coils"/>
    </source>
</evidence>
<dbReference type="InterPro" id="IPR000014">
    <property type="entry name" value="PAS"/>
</dbReference>
<evidence type="ECO:0000256" key="1">
    <source>
        <dbReference type="ARBA" id="ARBA00000085"/>
    </source>
</evidence>
<dbReference type="STRING" id="223786.SAMN05216234_11023"/>
<gene>
    <name evidence="8" type="ORF">SAMN05216234_11023</name>
</gene>
<dbReference type="PROSITE" id="PS50109">
    <property type="entry name" value="HIS_KIN"/>
    <property type="match status" value="1"/>
</dbReference>